<dbReference type="NCBIfam" id="TIGR01141">
    <property type="entry name" value="hisC"/>
    <property type="match status" value="1"/>
</dbReference>
<feature type="binding site" evidence="13">
    <location>
        <position position="329"/>
    </location>
    <ligand>
        <name>substrate</name>
    </ligand>
</feature>
<dbReference type="Pfam" id="PF00155">
    <property type="entry name" value="Aminotran_1_2"/>
    <property type="match status" value="1"/>
</dbReference>
<evidence type="ECO:0000256" key="13">
    <source>
        <dbReference type="HAMAP-Rule" id="MF_01024"/>
    </source>
</evidence>
<evidence type="ECO:0000256" key="6">
    <source>
        <dbReference type="ARBA" id="ARBA00022679"/>
    </source>
</evidence>
<keyword evidence="12" id="KW-0368">Histidine biosynthesis</keyword>
<dbReference type="InterPro" id="IPR005861">
    <property type="entry name" value="HisP_aminotrans"/>
</dbReference>
<comment type="cofactor">
    <cofactor evidence="1 12">
        <name>pyridoxal 5'-phosphate</name>
        <dbReference type="ChEBI" id="CHEBI:597326"/>
    </cofactor>
</comment>
<dbReference type="InterPro" id="IPR012131">
    <property type="entry name" value="Hstdl_DH"/>
</dbReference>
<organism evidence="15 16">
    <name type="scientific">Hymenobacter caeli</name>
    <dbReference type="NCBI Taxonomy" id="2735894"/>
    <lineage>
        <taxon>Bacteria</taxon>
        <taxon>Pseudomonadati</taxon>
        <taxon>Bacteroidota</taxon>
        <taxon>Cytophagia</taxon>
        <taxon>Cytophagales</taxon>
        <taxon>Hymenobacteraceae</taxon>
        <taxon>Hymenobacter</taxon>
    </lineage>
</organism>
<protein>
    <recommendedName>
        <fullName evidence="12 13">Multifunctional fusion protein</fullName>
    </recommendedName>
    <domain>
        <recommendedName>
            <fullName evidence="12">Histidinol-phosphate aminotransferase</fullName>
            <ecNumber evidence="12">2.6.1.9</ecNumber>
        </recommendedName>
        <alternativeName>
            <fullName evidence="12">Imidazole acetol-phosphate transaminase</fullName>
        </alternativeName>
    </domain>
    <domain>
        <recommendedName>
            <fullName evidence="13">Histidinol dehydrogenase</fullName>
            <shortName evidence="13">HDH</shortName>
            <ecNumber evidence="13">1.1.1.23</ecNumber>
        </recommendedName>
    </domain>
</protein>
<dbReference type="SUPFAM" id="SSF53383">
    <property type="entry name" value="PLP-dependent transferases"/>
    <property type="match status" value="1"/>
</dbReference>
<feature type="binding site" evidence="13">
    <location>
        <position position="261"/>
    </location>
    <ligand>
        <name>substrate</name>
    </ligand>
</feature>
<dbReference type="Gene3D" id="3.40.640.10">
    <property type="entry name" value="Type I PLP-dependent aspartate aminotransferase-like (Major domain)"/>
    <property type="match status" value="1"/>
</dbReference>
<dbReference type="HAMAP" id="MF_01024">
    <property type="entry name" value="HisD"/>
    <property type="match status" value="1"/>
</dbReference>
<feature type="binding site" evidence="13">
    <location>
        <position position="416"/>
    </location>
    <ligand>
        <name>substrate</name>
    </ligand>
</feature>
<comment type="similarity">
    <text evidence="13">Belongs to the histidinol dehydrogenase family.</text>
</comment>
<dbReference type="PROSITE" id="PS00599">
    <property type="entry name" value="AA_TRANSFER_CLASS_2"/>
    <property type="match status" value="1"/>
</dbReference>
<dbReference type="Gene3D" id="3.90.1150.10">
    <property type="entry name" value="Aspartate Aminotransferase, domain 1"/>
    <property type="match status" value="1"/>
</dbReference>
<feature type="binding site" evidence="13">
    <location>
        <position position="362"/>
    </location>
    <ligand>
        <name>substrate</name>
    </ligand>
</feature>
<comment type="caution">
    <text evidence="15">The sequence shown here is derived from an EMBL/GenBank/DDBJ whole genome shotgun (WGS) entry which is preliminary data.</text>
</comment>
<evidence type="ECO:0000256" key="5">
    <source>
        <dbReference type="ARBA" id="ARBA00022576"/>
    </source>
</evidence>
<evidence type="ECO:0000259" key="14">
    <source>
        <dbReference type="Pfam" id="PF00155"/>
    </source>
</evidence>
<comment type="pathway">
    <text evidence="3">Lipid metabolism.</text>
</comment>
<evidence type="ECO:0000256" key="11">
    <source>
        <dbReference type="ARBA" id="ARBA00047481"/>
    </source>
</evidence>
<dbReference type="GO" id="GO:0004399">
    <property type="term" value="F:histidinol dehydrogenase activity"/>
    <property type="evidence" value="ECO:0007669"/>
    <property type="project" value="UniProtKB-EC"/>
</dbReference>
<dbReference type="InterPro" id="IPR015422">
    <property type="entry name" value="PyrdxlP-dep_Trfase_small"/>
</dbReference>
<comment type="catalytic activity">
    <reaction evidence="13">
        <text>L-histidinol + 2 NAD(+) + H2O = L-histidine + 2 NADH + 3 H(+)</text>
        <dbReference type="Rhea" id="RHEA:20641"/>
        <dbReference type="ChEBI" id="CHEBI:15377"/>
        <dbReference type="ChEBI" id="CHEBI:15378"/>
        <dbReference type="ChEBI" id="CHEBI:57540"/>
        <dbReference type="ChEBI" id="CHEBI:57595"/>
        <dbReference type="ChEBI" id="CHEBI:57699"/>
        <dbReference type="ChEBI" id="CHEBI:57945"/>
        <dbReference type="EC" id="1.1.1.23"/>
    </reaction>
</comment>
<dbReference type="CDD" id="cd06572">
    <property type="entry name" value="Histidinol_dh"/>
    <property type="match status" value="1"/>
</dbReference>
<dbReference type="EC" id="2.6.1.9" evidence="12"/>
<dbReference type="InterPro" id="IPR004839">
    <property type="entry name" value="Aminotransferase_I/II_large"/>
</dbReference>
<dbReference type="HAMAP" id="MF_01023">
    <property type="entry name" value="HisC_aminotrans_2"/>
    <property type="match status" value="1"/>
</dbReference>
<dbReference type="InterPro" id="IPR015424">
    <property type="entry name" value="PyrdxlP-dep_Trfase"/>
</dbReference>
<dbReference type="PROSITE" id="PS00611">
    <property type="entry name" value="HISOL_DEHYDROGENASE"/>
    <property type="match status" value="1"/>
</dbReference>
<feature type="binding site" evidence="13">
    <location>
        <position position="264"/>
    </location>
    <ligand>
        <name>Zn(2+)</name>
        <dbReference type="ChEBI" id="CHEBI:29105"/>
    </ligand>
</feature>
<evidence type="ECO:0000256" key="1">
    <source>
        <dbReference type="ARBA" id="ARBA00001933"/>
    </source>
</evidence>
<feature type="binding site" evidence="13">
    <location>
        <position position="129"/>
    </location>
    <ligand>
        <name>NAD(+)</name>
        <dbReference type="ChEBI" id="CHEBI:57540"/>
    </ligand>
</feature>
<evidence type="ECO:0000256" key="3">
    <source>
        <dbReference type="ARBA" id="ARBA00005189"/>
    </source>
</evidence>
<keyword evidence="12" id="KW-0028">Amino-acid biosynthesis</keyword>
<evidence type="ECO:0000256" key="2">
    <source>
        <dbReference type="ARBA" id="ARBA00005011"/>
    </source>
</evidence>
<evidence type="ECO:0000256" key="12">
    <source>
        <dbReference type="HAMAP-Rule" id="MF_01023"/>
    </source>
</evidence>
<keyword evidence="8 13" id="KW-0862">Zinc</keyword>
<keyword evidence="16" id="KW-1185">Reference proteome</keyword>
<dbReference type="CDD" id="cd00609">
    <property type="entry name" value="AAT_like"/>
    <property type="match status" value="1"/>
</dbReference>
<feature type="active site" description="Proton acceptor" evidence="13">
    <location>
        <position position="329"/>
    </location>
</feature>
<comment type="subunit">
    <text evidence="4 12">Homodimer.</text>
</comment>
<comment type="pathway">
    <text evidence="13">Amino-acid biosynthesis; L-histidine biosynthesis; L-histidine from 5-phospho-alpha-D-ribose 1-diphosphate: step 9/9.</text>
</comment>
<proteinExistence type="inferred from homology"/>
<comment type="catalytic activity">
    <reaction evidence="11 12">
        <text>L-histidinol phosphate + 2-oxoglutarate = 3-(imidazol-4-yl)-2-oxopropyl phosphate + L-glutamate</text>
        <dbReference type="Rhea" id="RHEA:23744"/>
        <dbReference type="ChEBI" id="CHEBI:16810"/>
        <dbReference type="ChEBI" id="CHEBI:29985"/>
        <dbReference type="ChEBI" id="CHEBI:57766"/>
        <dbReference type="ChEBI" id="CHEBI:57980"/>
        <dbReference type="EC" id="2.6.1.9"/>
    </reaction>
</comment>
<evidence type="ECO:0000256" key="10">
    <source>
        <dbReference type="ARBA" id="ARBA00023002"/>
    </source>
</evidence>
<reference evidence="15 16" key="1">
    <citation type="submission" date="2020-05" db="EMBL/GenBank/DDBJ databases">
        <title>Genomic Encyclopedia of Type Strains, Phase IV (KMG-V): Genome sequencing to study the core and pangenomes of soil and plant-associated prokaryotes.</title>
        <authorList>
            <person name="Whitman W."/>
        </authorList>
    </citation>
    <scope>NUCLEOTIDE SEQUENCE [LARGE SCALE GENOMIC DNA]</scope>
    <source>
        <strain evidence="15 16">9A</strain>
    </source>
</reference>
<feature type="binding site" evidence="13">
    <location>
        <position position="362"/>
    </location>
    <ligand>
        <name>Zn(2+)</name>
        <dbReference type="ChEBI" id="CHEBI:29105"/>
    </ligand>
</feature>
<dbReference type="Gene3D" id="3.40.50.1980">
    <property type="entry name" value="Nitrogenase molybdenum iron protein domain"/>
    <property type="match status" value="2"/>
</dbReference>
<gene>
    <name evidence="13" type="primary">hisD</name>
    <name evidence="12" type="synonym">hisC</name>
    <name evidence="15" type="ORF">HNP98_004033</name>
</gene>
<feature type="modified residue" description="N6-(pyridoxal phosphate)lysine" evidence="12">
    <location>
        <position position="657"/>
    </location>
</feature>
<name>A0ABX2FVE7_9BACT</name>
<evidence type="ECO:0000256" key="9">
    <source>
        <dbReference type="ARBA" id="ARBA00022898"/>
    </source>
</evidence>
<keyword evidence="5 12" id="KW-0032">Aminotransferase</keyword>
<keyword evidence="7 13" id="KW-0479">Metal-binding</keyword>
<dbReference type="InterPro" id="IPR001692">
    <property type="entry name" value="Histidinol_DH_CS"/>
</dbReference>
<dbReference type="PANTHER" id="PTHR21256">
    <property type="entry name" value="HISTIDINOL DEHYDROGENASE HDH"/>
    <property type="match status" value="1"/>
</dbReference>
<dbReference type="Proteomes" id="UP000779507">
    <property type="component" value="Unassembled WGS sequence"/>
</dbReference>
<dbReference type="InterPro" id="IPR001917">
    <property type="entry name" value="Aminotrans_II_pyridoxalP_BS"/>
</dbReference>
<feature type="binding site" evidence="13">
    <location>
        <position position="239"/>
    </location>
    <ligand>
        <name>substrate</name>
    </ligand>
</feature>
<dbReference type="Pfam" id="PF00815">
    <property type="entry name" value="Histidinol_dh"/>
    <property type="match status" value="1"/>
</dbReference>
<sequence length="815" mass="85338">MTFFMQTYRFPEPAAWGPLLARPAAAESPAVAARVQEIFAQVAVSGDDALRQLAQELDKAAVADLRVSAAELAAAGALVPAALQAAIRQAKANIETFHAAQRVVEAPVETQPGVRCWRRSVPVQRVGLYVPGGSAPLFSTLLMLGVPARLAGCPEIVVCTPPQADGTVSPVILFVAQLLGITTVVKAGGAQAVAALALGTASVPAVDKIFGPGNRYVTAAKQLAAARYGVAIDMPAGPSEVLVVADASANPAFVAADLLSQAEHGPDSQVVLLTDSEDILSKVQAEVETQLAALPRRDVAARALAESRAVLLPGPAELLDFSNQYAPEHLILAVAEPEALAAGVTNAGSVFLGHLTPEAVGDYASGTNHTLPTSGFARQYSGVSLDSFVKKITYQRLTAAGVQALAPVVETMAEAEGLHAHARAVALRRESLEQAALAPSAPETAQAPAFDLGALVRPSIRKMQPYSSARDEFEGAAAVMLDANENSFGSVGDRVFNRYPDPQQRAVKAALAPLKDVAAGQIFLGNGSDEPIDLLVRLTCVPGQDSIAVLPPTYGMYEVAANLNDVRVERLPLTADFQLSAATVEQLARSSAKIAFLCSPNNPTGNLLDPAAVAQMLRRFRGLVVVDEAYGDFAGAPSWTTRLAEFPNLVVLQTFSKAWGLAGLRLGVAYASPAIIGYLNKIKPPYNLSENTQQLALAALGRADHLPGLRQQILAGRTWLAAELADLPVVEHVFPSDANFLLVRFRPDATAVYDALRARGIVVRNRTTQPGCAGCLRLTVGTPAENEQLADALRAIGEEHPAAADAGLGALVGNA</sequence>
<dbReference type="NCBIfam" id="TIGR00069">
    <property type="entry name" value="hisD"/>
    <property type="match status" value="1"/>
</dbReference>
<feature type="binding site" evidence="13">
    <location>
        <position position="191"/>
    </location>
    <ligand>
        <name>NAD(+)</name>
        <dbReference type="ChEBI" id="CHEBI:57540"/>
    </ligand>
</feature>
<keyword evidence="9 12" id="KW-0663">Pyridoxal phosphate</keyword>
<dbReference type="PANTHER" id="PTHR21256:SF2">
    <property type="entry name" value="HISTIDINE BIOSYNTHESIS TRIFUNCTIONAL PROTEIN"/>
    <property type="match status" value="1"/>
</dbReference>
<keyword evidence="6 12" id="KW-0808">Transferase</keyword>
<evidence type="ECO:0000313" key="15">
    <source>
        <dbReference type="EMBL" id="NRT21188.1"/>
    </source>
</evidence>
<dbReference type="RefSeq" id="WP_317171159.1">
    <property type="nucleotide sequence ID" value="NZ_JABSNP010000027.1"/>
</dbReference>
<feature type="domain" description="Aminotransferase class I/classII large" evidence="14">
    <location>
        <begin position="494"/>
        <end position="793"/>
    </location>
</feature>
<keyword evidence="10 13" id="KW-0560">Oxidoreductase</keyword>
<dbReference type="PRINTS" id="PR00083">
    <property type="entry name" value="HOLDHDRGNASE"/>
</dbReference>
<dbReference type="SUPFAM" id="SSF53720">
    <property type="entry name" value="ALDH-like"/>
    <property type="match status" value="1"/>
</dbReference>
<dbReference type="InterPro" id="IPR016161">
    <property type="entry name" value="Ald_DH/histidinol_DH"/>
</dbReference>
<evidence type="ECO:0000256" key="4">
    <source>
        <dbReference type="ARBA" id="ARBA00011738"/>
    </source>
</evidence>
<comment type="similarity">
    <text evidence="12">Belongs to the class-II pyridoxal-phosphate-dependent aminotransferase family. Histidinol-phosphate aminotransferase subfamily.</text>
</comment>
<feature type="binding site" evidence="13">
    <location>
        <position position="214"/>
    </location>
    <ligand>
        <name>NAD(+)</name>
        <dbReference type="ChEBI" id="CHEBI:57540"/>
    </ligand>
</feature>
<evidence type="ECO:0000256" key="8">
    <source>
        <dbReference type="ARBA" id="ARBA00022833"/>
    </source>
</evidence>
<feature type="binding site" evidence="13">
    <location>
        <position position="421"/>
    </location>
    <ligand>
        <name>substrate</name>
    </ligand>
</feature>
<feature type="binding site" evidence="13">
    <location>
        <position position="261"/>
    </location>
    <ligand>
        <name>Zn(2+)</name>
        <dbReference type="ChEBI" id="CHEBI:29105"/>
    </ligand>
</feature>
<feature type="active site" description="Proton acceptor" evidence="13">
    <location>
        <position position="328"/>
    </location>
</feature>
<dbReference type="EMBL" id="JABSNP010000027">
    <property type="protein sequence ID" value="NRT21188.1"/>
    <property type="molecule type" value="Genomic_DNA"/>
</dbReference>
<comment type="cofactor">
    <cofactor evidence="13">
        <name>Zn(2+)</name>
        <dbReference type="ChEBI" id="CHEBI:29105"/>
    </cofactor>
    <text evidence="13">Binds 1 zinc ion per subunit.</text>
</comment>
<accession>A0ABX2FVE7</accession>
<comment type="function">
    <text evidence="13">Catalyzes the sequential NAD-dependent oxidations of L-histidinol to L-histidinaldehyde and then to L-histidine.</text>
</comment>
<feature type="binding site" evidence="13">
    <location>
        <position position="421"/>
    </location>
    <ligand>
        <name>Zn(2+)</name>
        <dbReference type="ChEBI" id="CHEBI:29105"/>
    </ligand>
</feature>
<evidence type="ECO:0000313" key="16">
    <source>
        <dbReference type="Proteomes" id="UP000779507"/>
    </source>
</evidence>
<dbReference type="InterPro" id="IPR015421">
    <property type="entry name" value="PyrdxlP-dep_Trfase_major"/>
</dbReference>
<dbReference type="EC" id="1.1.1.23" evidence="13"/>
<comment type="pathway">
    <text evidence="2 12">Amino-acid biosynthesis; L-histidine biosynthesis; L-histidine from 5-phospho-alpha-D-ribose 1-diphosphate: step 7/9.</text>
</comment>
<evidence type="ECO:0000256" key="7">
    <source>
        <dbReference type="ARBA" id="ARBA00022723"/>
    </source>
</evidence>
<feature type="binding site" evidence="13">
    <location>
        <position position="264"/>
    </location>
    <ligand>
        <name>substrate</name>
    </ligand>
</feature>
<keyword evidence="13" id="KW-0520">NAD</keyword>
<dbReference type="Gene3D" id="1.20.5.1300">
    <property type="match status" value="1"/>
</dbReference>